<reference evidence="2 3" key="1">
    <citation type="submission" date="2024-09" db="EMBL/GenBank/DDBJ databases">
        <authorList>
            <person name="Sun Q."/>
            <person name="Mori K."/>
        </authorList>
    </citation>
    <scope>NUCLEOTIDE SEQUENCE [LARGE SCALE GENOMIC DNA]</scope>
    <source>
        <strain evidence="2 3">CCM 7609</strain>
    </source>
</reference>
<sequence>MDRVTVDWNEQAAKSAANYLDYTSFSRAGLIDQLIFEGFTAEQAQYGVSQTGL</sequence>
<comment type="caution">
    <text evidence="2">The sequence shown here is derived from an EMBL/GenBank/DDBJ whole genome shotgun (WGS) entry which is preliminary data.</text>
</comment>
<accession>A0ABV5G7Y4</accession>
<organism evidence="2 3">
    <name type="scientific">Citricoccus parietis</name>
    <dbReference type="NCBI Taxonomy" id="592307"/>
    <lineage>
        <taxon>Bacteria</taxon>
        <taxon>Bacillati</taxon>
        <taxon>Actinomycetota</taxon>
        <taxon>Actinomycetes</taxon>
        <taxon>Micrococcales</taxon>
        <taxon>Micrococcaceae</taxon>
        <taxon>Citricoccus</taxon>
    </lineage>
</organism>
<name>A0ABV5G7Y4_9MICC</name>
<keyword evidence="2" id="KW-0449">Lipoprotein</keyword>
<dbReference type="InterPro" id="IPR011434">
    <property type="entry name" value="Ltp-like_HTH"/>
</dbReference>
<gene>
    <name evidence="2" type="ORF">ACFFX0_28910</name>
</gene>
<evidence type="ECO:0000259" key="1">
    <source>
        <dbReference type="Pfam" id="PF07553"/>
    </source>
</evidence>
<feature type="domain" description="Putative host cell surface-exposed lipoprotein Ltp-like HTH region" evidence="1">
    <location>
        <begin position="7"/>
        <end position="49"/>
    </location>
</feature>
<evidence type="ECO:0000313" key="2">
    <source>
        <dbReference type="EMBL" id="MFB9074991.1"/>
    </source>
</evidence>
<dbReference type="InterPro" id="IPR036388">
    <property type="entry name" value="WH-like_DNA-bd_sf"/>
</dbReference>
<dbReference type="Gene3D" id="1.10.10.10">
    <property type="entry name" value="Winged helix-like DNA-binding domain superfamily/Winged helix DNA-binding domain"/>
    <property type="match status" value="1"/>
</dbReference>
<dbReference type="EMBL" id="JBHMFI010000005">
    <property type="protein sequence ID" value="MFB9074991.1"/>
    <property type="molecule type" value="Genomic_DNA"/>
</dbReference>
<proteinExistence type="predicted"/>
<dbReference type="Proteomes" id="UP001589575">
    <property type="component" value="Unassembled WGS sequence"/>
</dbReference>
<evidence type="ECO:0000313" key="3">
    <source>
        <dbReference type="Proteomes" id="UP001589575"/>
    </source>
</evidence>
<dbReference type="Pfam" id="PF07553">
    <property type="entry name" value="Lipoprotein_Ltp"/>
    <property type="match status" value="1"/>
</dbReference>
<keyword evidence="3" id="KW-1185">Reference proteome</keyword>
<protein>
    <submittedName>
        <fullName evidence="2">Ltp family lipoprotein</fullName>
    </submittedName>
</protein>